<reference evidence="1" key="1">
    <citation type="submission" date="2022-06" db="EMBL/GenBank/DDBJ databases">
        <title>Diverse halophilic archaea isolated from saline environments.</title>
        <authorList>
            <person name="Cui H.-L."/>
        </authorList>
    </citation>
    <scope>NUCLEOTIDE SEQUENCE</scope>
    <source>
        <strain evidence="1">WLHS1</strain>
    </source>
</reference>
<dbReference type="InterPro" id="IPR011330">
    <property type="entry name" value="Glyco_hydro/deAcase_b/a-brl"/>
</dbReference>
<dbReference type="Proteomes" id="UP001056855">
    <property type="component" value="Chromosome"/>
</dbReference>
<gene>
    <name evidence="1" type="ORF">NGM29_09625</name>
</gene>
<dbReference type="SUPFAM" id="SSF88713">
    <property type="entry name" value="Glycoside hydrolase/deacetylase"/>
    <property type="match status" value="1"/>
</dbReference>
<sequence length="299" mass="35162">MLDDHAFAVCLTHDVDRPYKTYQAPYYALVNRDLSQLRSLFSRERPYWQFEEIMALEDDLGVRSTFFFLNEQSLFRDKSPREWLRPANWKLFVGRYEITDPAIVDVIRELDAGGWEVGLHGSYESPDDPVRLREEKSQLERVLGHEITGGRQHYLRLARPDTWEIHRELGLRYDASLGSTDEVGFRHGYGLLRPFDDEFAVFPLTAMEVALLGPETDLESARERGYDLFREAERNDAVATLLWHPRFFNEDEFSGYRQLYVDLVEYAQERNAWVGSCAEFLRRVDGSRELERKPVRERP</sequence>
<accession>A0A9E7N5F2</accession>
<dbReference type="GO" id="GO:0005975">
    <property type="term" value="P:carbohydrate metabolic process"/>
    <property type="evidence" value="ECO:0007669"/>
    <property type="project" value="InterPro"/>
</dbReference>
<dbReference type="RefSeq" id="WP_254155811.1">
    <property type="nucleotide sequence ID" value="NZ_CP100355.1"/>
</dbReference>
<dbReference type="KEGG" id="sawl:NGM29_09625"/>
<dbReference type="Gene3D" id="3.20.20.370">
    <property type="entry name" value="Glycoside hydrolase/deacetylase"/>
    <property type="match status" value="1"/>
</dbReference>
<dbReference type="GeneID" id="73290305"/>
<dbReference type="AlphaFoldDB" id="A0A9E7N5F2"/>
<organism evidence="1 2">
    <name type="scientific">Natronosalvus rutilus</name>
    <dbReference type="NCBI Taxonomy" id="2953753"/>
    <lineage>
        <taxon>Archaea</taxon>
        <taxon>Methanobacteriati</taxon>
        <taxon>Methanobacteriota</taxon>
        <taxon>Stenosarchaea group</taxon>
        <taxon>Halobacteria</taxon>
        <taxon>Halobacteriales</taxon>
        <taxon>Natrialbaceae</taxon>
        <taxon>Natronosalvus</taxon>
    </lineage>
</organism>
<evidence type="ECO:0000313" key="1">
    <source>
        <dbReference type="EMBL" id="UTF52067.1"/>
    </source>
</evidence>
<dbReference type="CDD" id="cd10931">
    <property type="entry name" value="CE4_u7"/>
    <property type="match status" value="1"/>
</dbReference>
<keyword evidence="2" id="KW-1185">Reference proteome</keyword>
<evidence type="ECO:0000313" key="2">
    <source>
        <dbReference type="Proteomes" id="UP001056855"/>
    </source>
</evidence>
<proteinExistence type="predicted"/>
<dbReference type="EMBL" id="CP100355">
    <property type="protein sequence ID" value="UTF52067.1"/>
    <property type="molecule type" value="Genomic_DNA"/>
</dbReference>
<protein>
    <submittedName>
        <fullName evidence="1">Polysaccharide deacetylase family protein</fullName>
    </submittedName>
</protein>
<name>A0A9E7N5F2_9EURY</name>